<evidence type="ECO:0000256" key="5">
    <source>
        <dbReference type="ARBA" id="ARBA00022692"/>
    </source>
</evidence>
<dbReference type="GO" id="GO:0022857">
    <property type="term" value="F:transmembrane transporter activity"/>
    <property type="evidence" value="ECO:0007669"/>
    <property type="project" value="InterPro"/>
</dbReference>
<dbReference type="PANTHER" id="PTHR30472:SF25">
    <property type="entry name" value="ABC TRANSPORTER PERMEASE PROTEIN MJ0876-RELATED"/>
    <property type="match status" value="1"/>
</dbReference>
<keyword evidence="4" id="KW-1003">Cell membrane</keyword>
<dbReference type="Pfam" id="PF01032">
    <property type="entry name" value="FecCD"/>
    <property type="match status" value="1"/>
</dbReference>
<evidence type="ECO:0000256" key="2">
    <source>
        <dbReference type="ARBA" id="ARBA00007935"/>
    </source>
</evidence>
<comment type="similarity">
    <text evidence="2">Belongs to the binding-protein-dependent transport system permease family. FecCD subfamily.</text>
</comment>
<keyword evidence="7 8" id="KW-0472">Membrane</keyword>
<comment type="caution">
    <text evidence="9">The sequence shown here is derived from an EMBL/GenBank/DDBJ whole genome shotgun (WGS) entry which is preliminary data.</text>
</comment>
<name>A0A3D4V4V4_9BACT</name>
<dbReference type="Gene3D" id="1.10.3470.10">
    <property type="entry name" value="ABC transporter involved in vitamin B12 uptake, BtuC"/>
    <property type="match status" value="1"/>
</dbReference>
<keyword evidence="6 8" id="KW-1133">Transmembrane helix</keyword>
<dbReference type="InterPro" id="IPR037294">
    <property type="entry name" value="ABC_BtuC-like"/>
</dbReference>
<dbReference type="InterPro" id="IPR000522">
    <property type="entry name" value="ABC_transptr_permease_BtuC"/>
</dbReference>
<evidence type="ECO:0000256" key="8">
    <source>
        <dbReference type="SAM" id="Phobius"/>
    </source>
</evidence>
<feature type="transmembrane region" description="Helical" evidence="8">
    <location>
        <begin position="62"/>
        <end position="80"/>
    </location>
</feature>
<evidence type="ECO:0000313" key="9">
    <source>
        <dbReference type="EMBL" id="HCT56141.1"/>
    </source>
</evidence>
<evidence type="ECO:0000256" key="6">
    <source>
        <dbReference type="ARBA" id="ARBA00022989"/>
    </source>
</evidence>
<feature type="non-terminal residue" evidence="9">
    <location>
        <position position="1"/>
    </location>
</feature>
<evidence type="ECO:0000313" key="10">
    <source>
        <dbReference type="Proteomes" id="UP000264071"/>
    </source>
</evidence>
<comment type="subcellular location">
    <subcellularLocation>
        <location evidence="1">Cell membrane</location>
        <topology evidence="1">Multi-pass membrane protein</topology>
    </subcellularLocation>
</comment>
<dbReference type="SUPFAM" id="SSF81345">
    <property type="entry name" value="ABC transporter involved in vitamin B12 uptake, BtuC"/>
    <property type="match status" value="1"/>
</dbReference>
<dbReference type="PANTHER" id="PTHR30472">
    <property type="entry name" value="FERRIC ENTEROBACTIN TRANSPORT SYSTEM PERMEASE PROTEIN"/>
    <property type="match status" value="1"/>
</dbReference>
<feature type="transmembrane region" description="Helical" evidence="8">
    <location>
        <begin position="35"/>
        <end position="56"/>
    </location>
</feature>
<feature type="transmembrane region" description="Helical" evidence="8">
    <location>
        <begin position="6"/>
        <end position="23"/>
    </location>
</feature>
<evidence type="ECO:0000256" key="3">
    <source>
        <dbReference type="ARBA" id="ARBA00022448"/>
    </source>
</evidence>
<sequence length="85" mass="8846">LAAATVAAAGLIGFIGLVVPNLARALGARQHRTMLLLSALYGAVLLIVADIAARTLRAPVELPLGALTALIGVPFFLMRLRKVMT</sequence>
<evidence type="ECO:0000256" key="7">
    <source>
        <dbReference type="ARBA" id="ARBA00023136"/>
    </source>
</evidence>
<evidence type="ECO:0000256" key="1">
    <source>
        <dbReference type="ARBA" id="ARBA00004651"/>
    </source>
</evidence>
<proteinExistence type="inferred from homology"/>
<keyword evidence="5 8" id="KW-0812">Transmembrane</keyword>
<dbReference type="Proteomes" id="UP000264071">
    <property type="component" value="Unassembled WGS sequence"/>
</dbReference>
<gene>
    <name evidence="9" type="ORF">DGD08_02900</name>
</gene>
<evidence type="ECO:0000256" key="4">
    <source>
        <dbReference type="ARBA" id="ARBA00022475"/>
    </source>
</evidence>
<dbReference type="AlphaFoldDB" id="A0A3D4V4V4"/>
<reference evidence="9 10" key="1">
    <citation type="journal article" date="2018" name="Nat. Biotechnol.">
        <title>A standardized bacterial taxonomy based on genome phylogeny substantially revises the tree of life.</title>
        <authorList>
            <person name="Parks D.H."/>
            <person name="Chuvochina M."/>
            <person name="Waite D.W."/>
            <person name="Rinke C."/>
            <person name="Skarshewski A."/>
            <person name="Chaumeil P.A."/>
            <person name="Hugenholtz P."/>
        </authorList>
    </citation>
    <scope>NUCLEOTIDE SEQUENCE [LARGE SCALE GENOMIC DNA]</scope>
    <source>
        <strain evidence="9">UBA8844</strain>
    </source>
</reference>
<protein>
    <submittedName>
        <fullName evidence="9">ABC transporter permease</fullName>
    </submittedName>
</protein>
<accession>A0A3D4V4V4</accession>
<dbReference type="GO" id="GO:0005886">
    <property type="term" value="C:plasma membrane"/>
    <property type="evidence" value="ECO:0007669"/>
    <property type="project" value="UniProtKB-SubCell"/>
</dbReference>
<keyword evidence="3" id="KW-0813">Transport</keyword>
<organism evidence="9 10">
    <name type="scientific">Gemmatimonas aurantiaca</name>
    <dbReference type="NCBI Taxonomy" id="173480"/>
    <lineage>
        <taxon>Bacteria</taxon>
        <taxon>Pseudomonadati</taxon>
        <taxon>Gemmatimonadota</taxon>
        <taxon>Gemmatimonadia</taxon>
        <taxon>Gemmatimonadales</taxon>
        <taxon>Gemmatimonadaceae</taxon>
        <taxon>Gemmatimonas</taxon>
    </lineage>
</organism>
<dbReference type="EMBL" id="DPIY01000004">
    <property type="protein sequence ID" value="HCT56141.1"/>
    <property type="molecule type" value="Genomic_DNA"/>
</dbReference>